<reference evidence="1 2" key="1">
    <citation type="submission" date="2020-12" db="EMBL/GenBank/DDBJ databases">
        <title>Olleya sediminilitoris sp. nov., isolated from a tidal flat.</title>
        <authorList>
            <person name="Park S."/>
            <person name="Yoon J.-H."/>
        </authorList>
    </citation>
    <scope>NUCLEOTIDE SEQUENCE [LARGE SCALE GENOMIC DNA]</scope>
    <source>
        <strain evidence="1 2">YSTF-M6</strain>
    </source>
</reference>
<dbReference type="Proteomes" id="UP000605013">
    <property type="component" value="Unassembled WGS sequence"/>
</dbReference>
<organism evidence="1 2">
    <name type="scientific">Olleya sediminilitoris</name>
    <dbReference type="NCBI Taxonomy" id="2795739"/>
    <lineage>
        <taxon>Bacteria</taxon>
        <taxon>Pseudomonadati</taxon>
        <taxon>Bacteroidota</taxon>
        <taxon>Flavobacteriia</taxon>
        <taxon>Flavobacteriales</taxon>
        <taxon>Flavobacteriaceae</taxon>
    </lineage>
</organism>
<gene>
    <name evidence="1" type="ORF">JAO71_15035</name>
</gene>
<evidence type="ECO:0008006" key="3">
    <source>
        <dbReference type="Google" id="ProtNLM"/>
    </source>
</evidence>
<name>A0ABS1WPQ9_9FLAO</name>
<accession>A0ABS1WPQ9</accession>
<sequence length="276" mass="32420">MNIKNNILKFISILCLLFPFQSCKKLSDENINVISIPNDSIKGQAFIGESSSTVKYSPKGNFIKVIKPDSGIWTNLRIEKSNQKIDSKLFFHDDDINVSIIYDSLSLGEYNLKFISDLKDTISEKLNFKKNIELRFPNKLQEYYKEKDIKHLNIDKLTKNDTLQVIYKNFGCFGGSENLIEFIRNENNEITLRKKINGVRYEDEPEGEWIYSKKKNVKENLKRFVNNIKKIDKNDENYCSSQIEYIFRIKGKNKIYWVKDKSCEFSNEISEIINTR</sequence>
<proteinExistence type="predicted"/>
<protein>
    <recommendedName>
        <fullName evidence="3">Lipoprotein</fullName>
    </recommendedName>
</protein>
<keyword evidence="2" id="KW-1185">Reference proteome</keyword>
<evidence type="ECO:0000313" key="2">
    <source>
        <dbReference type="Proteomes" id="UP000605013"/>
    </source>
</evidence>
<dbReference type="RefSeq" id="WP_116822508.1">
    <property type="nucleotide sequence ID" value="NZ_JAEMEF010000018.1"/>
</dbReference>
<comment type="caution">
    <text evidence="1">The sequence shown here is derived from an EMBL/GenBank/DDBJ whole genome shotgun (WGS) entry which is preliminary data.</text>
</comment>
<evidence type="ECO:0000313" key="1">
    <source>
        <dbReference type="EMBL" id="MBL7561116.1"/>
    </source>
</evidence>
<dbReference type="EMBL" id="JAEMEF010000018">
    <property type="protein sequence ID" value="MBL7561116.1"/>
    <property type="molecule type" value="Genomic_DNA"/>
</dbReference>